<feature type="transmembrane region" description="Helical" evidence="1">
    <location>
        <begin position="111"/>
        <end position="128"/>
    </location>
</feature>
<protein>
    <submittedName>
        <fullName evidence="2">Uncharacterized protein</fullName>
    </submittedName>
</protein>
<dbReference type="AlphaFoldDB" id="U1Y9R7"/>
<reference evidence="2 3" key="1">
    <citation type="submission" date="2013-08" db="EMBL/GenBank/DDBJ databases">
        <authorList>
            <person name="Weinstock G."/>
            <person name="Sodergren E."/>
            <person name="Wylie T."/>
            <person name="Fulton L."/>
            <person name="Fulton R."/>
            <person name="Fronick C."/>
            <person name="O'Laughlin M."/>
            <person name="Godfrey J."/>
            <person name="Miner T."/>
            <person name="Herter B."/>
            <person name="Appelbaum E."/>
            <person name="Cordes M."/>
            <person name="Lek S."/>
            <person name="Wollam A."/>
            <person name="Pepin K.H."/>
            <person name="Palsikar V.B."/>
            <person name="Mitreva M."/>
            <person name="Wilson R.K."/>
        </authorList>
    </citation>
    <scope>NUCLEOTIDE SEQUENCE [LARGE SCALE GENOMIC DNA]</scope>
    <source>
        <strain evidence="2 3">ATCC 12856</strain>
    </source>
</reference>
<feature type="transmembrane region" description="Helical" evidence="1">
    <location>
        <begin position="81"/>
        <end position="99"/>
    </location>
</feature>
<feature type="transmembrane region" description="Helical" evidence="1">
    <location>
        <begin position="153"/>
        <end position="174"/>
    </location>
</feature>
<dbReference type="eggNOG" id="ENOG5031K02">
    <property type="taxonomic scope" value="Bacteria"/>
</dbReference>
<name>U1Y9R7_ANEAE</name>
<dbReference type="PATRIC" id="fig|649747.3.peg.3946"/>
<dbReference type="RefSeq" id="WP_021623749.1">
    <property type="nucleotide sequence ID" value="NZ_KE952878.1"/>
</dbReference>
<comment type="caution">
    <text evidence="2">The sequence shown here is derived from an EMBL/GenBank/DDBJ whole genome shotgun (WGS) entry which is preliminary data.</text>
</comment>
<dbReference type="STRING" id="649747.HMPREF0083_04356"/>
<evidence type="ECO:0000313" key="3">
    <source>
        <dbReference type="Proteomes" id="UP000016511"/>
    </source>
</evidence>
<dbReference type="EMBL" id="AWSJ01000264">
    <property type="protein sequence ID" value="ERI07566.1"/>
    <property type="molecule type" value="Genomic_DNA"/>
</dbReference>
<evidence type="ECO:0000313" key="2">
    <source>
        <dbReference type="EMBL" id="ERI07566.1"/>
    </source>
</evidence>
<dbReference type="GeneID" id="92840951"/>
<dbReference type="HOGENOM" id="CLU_1207943_0_0_9"/>
<dbReference type="Proteomes" id="UP000016511">
    <property type="component" value="Unassembled WGS sequence"/>
</dbReference>
<keyword evidence="3" id="KW-1185">Reference proteome</keyword>
<dbReference type="InterPro" id="IPR047928">
    <property type="entry name" value="Perm_prefix_1"/>
</dbReference>
<dbReference type="NCBIfam" id="NF038403">
    <property type="entry name" value="perm_prefix_1"/>
    <property type="match status" value="1"/>
</dbReference>
<keyword evidence="1" id="KW-1133">Transmembrane helix</keyword>
<sequence>MIKKELSNYVERLFSNYKQSQEIQEMKEEILTNLEAKVEDYVEQGMSRDEAFDQAVKHIDSVDFMIDGNHRIYVNRYLTELIQTALIYSLLIWIITIPARIMFKGVLLNEALMFVSMMVGVIYLFMIWRTNDETRDTVSIVNIKYVFKWKRKIWLIWLMFIIAILVTIIALRFGSDLWFWRPVHISGPYQLAELLYSFSYPFISIAIPLLFNKACSILGKYEVNS</sequence>
<proteinExistence type="predicted"/>
<keyword evidence="1" id="KW-0472">Membrane</keyword>
<accession>U1Y9R7</accession>
<organism evidence="2 3">
    <name type="scientific">Aneurinibacillus aneurinilyticus ATCC 12856</name>
    <dbReference type="NCBI Taxonomy" id="649747"/>
    <lineage>
        <taxon>Bacteria</taxon>
        <taxon>Bacillati</taxon>
        <taxon>Bacillota</taxon>
        <taxon>Bacilli</taxon>
        <taxon>Bacillales</taxon>
        <taxon>Paenibacillaceae</taxon>
        <taxon>Aneurinibacillus group</taxon>
        <taxon>Aneurinibacillus</taxon>
    </lineage>
</organism>
<feature type="transmembrane region" description="Helical" evidence="1">
    <location>
        <begin position="194"/>
        <end position="211"/>
    </location>
</feature>
<gene>
    <name evidence="2" type="ORF">HMPREF0083_04356</name>
</gene>
<keyword evidence="1" id="KW-0812">Transmembrane</keyword>
<evidence type="ECO:0000256" key="1">
    <source>
        <dbReference type="SAM" id="Phobius"/>
    </source>
</evidence>